<comment type="caution">
    <text evidence="8">The sequence shown here is derived from an EMBL/GenBank/DDBJ whole genome shotgun (WGS) entry which is preliminary data.</text>
</comment>
<dbReference type="GO" id="GO:0016020">
    <property type="term" value="C:membrane"/>
    <property type="evidence" value="ECO:0007669"/>
    <property type="project" value="UniProtKB-SubCell"/>
</dbReference>
<dbReference type="Gene3D" id="1.20.1250.20">
    <property type="entry name" value="MFS general substrate transporter like domains"/>
    <property type="match status" value="2"/>
</dbReference>
<dbReference type="InterPro" id="IPR011701">
    <property type="entry name" value="MFS"/>
</dbReference>
<feature type="transmembrane region" description="Helical" evidence="7">
    <location>
        <begin position="177"/>
        <end position="199"/>
    </location>
</feature>
<protein>
    <recommendedName>
        <fullName evidence="10">Major facilitator superfamily (MFS) profile domain-containing protein</fullName>
    </recommendedName>
</protein>
<feature type="transmembrane region" description="Helical" evidence="7">
    <location>
        <begin position="103"/>
        <end position="132"/>
    </location>
</feature>
<evidence type="ECO:0000256" key="1">
    <source>
        <dbReference type="ARBA" id="ARBA00004141"/>
    </source>
</evidence>
<evidence type="ECO:0000313" key="8">
    <source>
        <dbReference type="EMBL" id="TGO13433.1"/>
    </source>
</evidence>
<feature type="transmembrane region" description="Helical" evidence="7">
    <location>
        <begin position="402"/>
        <end position="427"/>
    </location>
</feature>
<evidence type="ECO:0000256" key="2">
    <source>
        <dbReference type="ARBA" id="ARBA00022448"/>
    </source>
</evidence>
<evidence type="ECO:0000256" key="3">
    <source>
        <dbReference type="ARBA" id="ARBA00022692"/>
    </source>
</evidence>
<dbReference type="AlphaFoldDB" id="A0A4Z1ESI5"/>
<accession>A0A4Z1ESI5</accession>
<keyword evidence="2" id="KW-0813">Transport</keyword>
<dbReference type="PANTHER" id="PTHR43791">
    <property type="entry name" value="PERMEASE-RELATED"/>
    <property type="match status" value="1"/>
</dbReference>
<comment type="subcellular location">
    <subcellularLocation>
        <location evidence="1">Membrane</location>
        <topology evidence="1">Multi-pass membrane protein</topology>
    </subcellularLocation>
</comment>
<feature type="region of interest" description="Disordered" evidence="6">
    <location>
        <begin position="1"/>
        <end position="21"/>
    </location>
</feature>
<feature type="transmembrane region" description="Helical" evidence="7">
    <location>
        <begin position="248"/>
        <end position="269"/>
    </location>
</feature>
<evidence type="ECO:0000313" key="9">
    <source>
        <dbReference type="Proteomes" id="UP000297910"/>
    </source>
</evidence>
<dbReference type="PANTHER" id="PTHR43791:SF20">
    <property type="entry name" value="TRANSPORTER, PUTATIVE (AFU_ORTHOLOGUE AFUA_3G14670)-RELATED"/>
    <property type="match status" value="1"/>
</dbReference>
<organism evidence="8 9">
    <name type="scientific">Botrytis paeoniae</name>
    <dbReference type="NCBI Taxonomy" id="278948"/>
    <lineage>
        <taxon>Eukaryota</taxon>
        <taxon>Fungi</taxon>
        <taxon>Dikarya</taxon>
        <taxon>Ascomycota</taxon>
        <taxon>Pezizomycotina</taxon>
        <taxon>Leotiomycetes</taxon>
        <taxon>Helotiales</taxon>
        <taxon>Sclerotiniaceae</taxon>
        <taxon>Botrytis</taxon>
    </lineage>
</organism>
<dbReference type="Pfam" id="PF07690">
    <property type="entry name" value="MFS_1"/>
    <property type="match status" value="1"/>
</dbReference>
<evidence type="ECO:0000256" key="5">
    <source>
        <dbReference type="ARBA" id="ARBA00023136"/>
    </source>
</evidence>
<evidence type="ECO:0000256" key="6">
    <source>
        <dbReference type="SAM" id="MobiDB-lite"/>
    </source>
</evidence>
<feature type="transmembrane region" description="Helical" evidence="7">
    <location>
        <begin position="144"/>
        <end position="165"/>
    </location>
</feature>
<dbReference type="FunFam" id="1.20.1250.20:FF:000013">
    <property type="entry name" value="MFS general substrate transporter"/>
    <property type="match status" value="1"/>
</dbReference>
<dbReference type="SUPFAM" id="SSF103473">
    <property type="entry name" value="MFS general substrate transporter"/>
    <property type="match status" value="1"/>
</dbReference>
<keyword evidence="3 7" id="KW-0812">Transmembrane</keyword>
<feature type="transmembrane region" description="Helical" evidence="7">
    <location>
        <begin position="372"/>
        <end position="390"/>
    </location>
</feature>
<keyword evidence="9" id="KW-1185">Reference proteome</keyword>
<evidence type="ECO:0000256" key="7">
    <source>
        <dbReference type="SAM" id="Phobius"/>
    </source>
</evidence>
<feature type="transmembrane region" description="Helical" evidence="7">
    <location>
        <begin position="315"/>
        <end position="333"/>
    </location>
</feature>
<dbReference type="InterPro" id="IPR036259">
    <property type="entry name" value="MFS_trans_sf"/>
</dbReference>
<proteinExistence type="predicted"/>
<dbReference type="EMBL" id="PQXI01000736">
    <property type="protein sequence ID" value="TGO13433.1"/>
    <property type="molecule type" value="Genomic_DNA"/>
</dbReference>
<name>A0A4Z1ESI5_9HELO</name>
<sequence>MSKPGDVEMLEDTRNVENSPSNKSFVETSIRIPLPTEIAHLTQEQQDEVEKSLVRRLDFRLMPVLIIMFWLNILDRNSIANAKIAGLPKDLHMTDGEYNNCLLIFYVIMVVRFFVGILEGPFLPGVIFLLSCFYKKEEFGKRVAYLYAGNILSSCFGGLIAAGIIDGMEDVGGYESWRWLFILEGVATVVVGLIALFLFPDYPRTTRWLSEEEKLFAEWRMSNEVAGIVDNDSSGVMWGVKESLKDPLTYMFAFMQMMLTTGQSFTYFLPSIIKELGFNNTITLLLTAPPYFVAFCGSIAIAFSSAKRNERFLHIVLPLCVSIVGNIMAMTVQGFGPRYLSIFFMIFGVYTVYNVNYSWVSSSIPRPRAKRAASMAIINLLSGGATHFYTSYLFPDSDKPRYYTGGSVLTASIMLCALTAAVIRIYLSRLNKKMDLQGVVAGVHTKNGHAESQKAYRFTL</sequence>
<evidence type="ECO:0008006" key="10">
    <source>
        <dbReference type="Google" id="ProtNLM"/>
    </source>
</evidence>
<evidence type="ECO:0000256" key="4">
    <source>
        <dbReference type="ARBA" id="ARBA00022989"/>
    </source>
</evidence>
<feature type="transmembrane region" description="Helical" evidence="7">
    <location>
        <begin position="281"/>
        <end position="303"/>
    </location>
</feature>
<gene>
    <name evidence="8" type="ORF">BPAE_0739g00010</name>
</gene>
<dbReference type="Proteomes" id="UP000297910">
    <property type="component" value="Unassembled WGS sequence"/>
</dbReference>
<reference evidence="8 9" key="1">
    <citation type="submission" date="2017-12" db="EMBL/GenBank/DDBJ databases">
        <title>Comparative genomics of Botrytis spp.</title>
        <authorList>
            <person name="Valero-Jimenez C.A."/>
            <person name="Tapia P."/>
            <person name="Veloso J."/>
            <person name="Silva-Moreno E."/>
            <person name="Staats M."/>
            <person name="Valdes J.H."/>
            <person name="Van Kan J.A.L."/>
        </authorList>
    </citation>
    <scope>NUCLEOTIDE SEQUENCE [LARGE SCALE GENOMIC DNA]</scope>
    <source>
        <strain evidence="8 9">Bp0003</strain>
    </source>
</reference>
<keyword evidence="5 7" id="KW-0472">Membrane</keyword>
<keyword evidence="4 7" id="KW-1133">Transmembrane helix</keyword>
<dbReference type="GO" id="GO:0022857">
    <property type="term" value="F:transmembrane transporter activity"/>
    <property type="evidence" value="ECO:0007669"/>
    <property type="project" value="InterPro"/>
</dbReference>
<feature type="transmembrane region" description="Helical" evidence="7">
    <location>
        <begin position="339"/>
        <end position="360"/>
    </location>
</feature>